<organism evidence="5 6">
    <name type="scientific">Branchiostoma belcheri</name>
    <name type="common">Amphioxus</name>
    <dbReference type="NCBI Taxonomy" id="7741"/>
    <lineage>
        <taxon>Eukaryota</taxon>
        <taxon>Metazoa</taxon>
        <taxon>Chordata</taxon>
        <taxon>Cephalochordata</taxon>
        <taxon>Leptocardii</taxon>
        <taxon>Amphioxiformes</taxon>
        <taxon>Branchiostomatidae</taxon>
        <taxon>Branchiostoma</taxon>
    </lineage>
</organism>
<dbReference type="CDD" id="cd00063">
    <property type="entry name" value="FN3"/>
    <property type="match status" value="1"/>
</dbReference>
<feature type="compositionally biased region" description="Basic and acidic residues" evidence="1">
    <location>
        <begin position="227"/>
        <end position="243"/>
    </location>
</feature>
<dbReference type="InterPro" id="IPR003961">
    <property type="entry name" value="FN3_dom"/>
</dbReference>
<feature type="compositionally biased region" description="Low complexity" evidence="1">
    <location>
        <begin position="119"/>
        <end position="141"/>
    </location>
</feature>
<keyword evidence="5" id="KW-1185">Reference proteome</keyword>
<feature type="transmembrane region" description="Helical" evidence="2">
    <location>
        <begin position="181"/>
        <end position="204"/>
    </location>
</feature>
<dbReference type="Pfam" id="PF00041">
    <property type="entry name" value="fn3"/>
    <property type="match status" value="1"/>
</dbReference>
<feature type="region of interest" description="Disordered" evidence="1">
    <location>
        <begin position="107"/>
        <end position="177"/>
    </location>
</feature>
<dbReference type="GeneID" id="109467143"/>
<accession>A0A6P4YF10</accession>
<keyword evidence="2" id="KW-0812">Transmembrane</keyword>
<gene>
    <name evidence="6" type="primary">LOC109467143</name>
</gene>
<dbReference type="KEGG" id="bbel:109467143"/>
<sequence length="278" mass="29411">MAGNIHLCLFVPACLVLLFTGVQSQAPGAPTIQRFPVIAQTEVQITIGDPSDPGGSAVNDFSIQHRIAGSDDDWVLFRTRDGAGGTWVIDELEPSTTYEFRAAAVNSDGTGPWTPLSEVTTLDPPTTTGATTTTTTGVSTTRSPSEDEDGDGNSERPGDTGAGGADSTTERASDDPAPAPVAAIAAPIAAVIFILLLVVGYLLLRRTWKNKGRWGKKGRVVQPTESSMEKGEEKTVLEDHHETQQTQGEQPNGQTQAQNGQSSLKPPYKTHIRAFSAA</sequence>
<dbReference type="OrthoDB" id="10056271at2759"/>
<dbReference type="AlphaFoldDB" id="A0A6P4YF10"/>
<feature type="compositionally biased region" description="Polar residues" evidence="1">
    <location>
        <begin position="244"/>
        <end position="264"/>
    </location>
</feature>
<dbReference type="PROSITE" id="PS50853">
    <property type="entry name" value="FN3"/>
    <property type="match status" value="1"/>
</dbReference>
<keyword evidence="2" id="KW-1133">Transmembrane helix</keyword>
<evidence type="ECO:0000313" key="5">
    <source>
        <dbReference type="Proteomes" id="UP000515135"/>
    </source>
</evidence>
<dbReference type="InterPro" id="IPR036116">
    <property type="entry name" value="FN3_sf"/>
</dbReference>
<feature type="signal peptide" evidence="3">
    <location>
        <begin position="1"/>
        <end position="24"/>
    </location>
</feature>
<evidence type="ECO:0000256" key="3">
    <source>
        <dbReference type="SAM" id="SignalP"/>
    </source>
</evidence>
<keyword evidence="3" id="KW-0732">Signal</keyword>
<feature type="chain" id="PRO_5028372597" evidence="3">
    <location>
        <begin position="25"/>
        <end position="278"/>
    </location>
</feature>
<reference evidence="6" key="1">
    <citation type="submission" date="2025-08" db="UniProtKB">
        <authorList>
            <consortium name="RefSeq"/>
        </authorList>
    </citation>
    <scope>IDENTIFICATION</scope>
    <source>
        <tissue evidence="6">Gonad</tissue>
    </source>
</reference>
<evidence type="ECO:0000259" key="4">
    <source>
        <dbReference type="PROSITE" id="PS50853"/>
    </source>
</evidence>
<dbReference type="InterPro" id="IPR013783">
    <property type="entry name" value="Ig-like_fold"/>
</dbReference>
<evidence type="ECO:0000256" key="2">
    <source>
        <dbReference type="SAM" id="Phobius"/>
    </source>
</evidence>
<protein>
    <submittedName>
        <fullName evidence="6">Uncharacterized protein LOC109467143</fullName>
    </submittedName>
</protein>
<name>A0A6P4YF10_BRABE</name>
<dbReference type="SMART" id="SM00060">
    <property type="entry name" value="FN3"/>
    <property type="match status" value="1"/>
</dbReference>
<keyword evidence="2" id="KW-0472">Membrane</keyword>
<feature type="domain" description="Fibronectin type-III" evidence="4">
    <location>
        <begin position="26"/>
        <end position="124"/>
    </location>
</feature>
<evidence type="ECO:0000313" key="6">
    <source>
        <dbReference type="RefSeq" id="XP_019620634.1"/>
    </source>
</evidence>
<dbReference type="SUPFAM" id="SSF49265">
    <property type="entry name" value="Fibronectin type III"/>
    <property type="match status" value="1"/>
</dbReference>
<dbReference type="RefSeq" id="XP_019620634.1">
    <property type="nucleotide sequence ID" value="XM_019765075.1"/>
</dbReference>
<feature type="region of interest" description="Disordered" evidence="1">
    <location>
        <begin position="213"/>
        <end position="270"/>
    </location>
</feature>
<evidence type="ECO:0000256" key="1">
    <source>
        <dbReference type="SAM" id="MobiDB-lite"/>
    </source>
</evidence>
<proteinExistence type="predicted"/>
<dbReference type="Proteomes" id="UP000515135">
    <property type="component" value="Unplaced"/>
</dbReference>
<dbReference type="Gene3D" id="2.60.40.10">
    <property type="entry name" value="Immunoglobulins"/>
    <property type="match status" value="1"/>
</dbReference>